<gene>
    <name evidence="4" type="ORF">DI556_15165</name>
</gene>
<organism evidence="4 5">
    <name type="scientific">Rhodovulum sulfidophilum</name>
    <name type="common">Rhodobacter sulfidophilus</name>
    <dbReference type="NCBI Taxonomy" id="35806"/>
    <lineage>
        <taxon>Bacteria</taxon>
        <taxon>Pseudomonadati</taxon>
        <taxon>Pseudomonadota</taxon>
        <taxon>Alphaproteobacteria</taxon>
        <taxon>Rhodobacterales</taxon>
        <taxon>Paracoccaceae</taxon>
        <taxon>Rhodovulum</taxon>
    </lineage>
</organism>
<evidence type="ECO:0000256" key="1">
    <source>
        <dbReference type="ARBA" id="ARBA00005125"/>
    </source>
</evidence>
<name>A0A2W5N742_RHOSU</name>
<dbReference type="EMBL" id="QFPW01000013">
    <property type="protein sequence ID" value="PZQ48159.1"/>
    <property type="molecule type" value="Genomic_DNA"/>
</dbReference>
<evidence type="ECO:0000256" key="2">
    <source>
        <dbReference type="ARBA" id="ARBA00007637"/>
    </source>
</evidence>
<dbReference type="AlphaFoldDB" id="A0A2W5N742"/>
<dbReference type="Pfam" id="PF01370">
    <property type="entry name" value="Epimerase"/>
    <property type="match status" value="1"/>
</dbReference>
<comment type="similarity">
    <text evidence="2">Belongs to the NAD(P)-dependent epimerase/dehydratase family.</text>
</comment>
<evidence type="ECO:0000313" key="4">
    <source>
        <dbReference type="EMBL" id="PZQ48159.1"/>
    </source>
</evidence>
<dbReference type="SUPFAM" id="SSF51735">
    <property type="entry name" value="NAD(P)-binding Rossmann-fold domains"/>
    <property type="match status" value="1"/>
</dbReference>
<feature type="domain" description="NAD-dependent epimerase/dehydratase" evidence="3">
    <location>
        <begin position="5"/>
        <end position="228"/>
    </location>
</feature>
<comment type="caution">
    <text evidence="4">The sequence shown here is derived from an EMBL/GenBank/DDBJ whole genome shotgun (WGS) entry which is preliminary data.</text>
</comment>
<reference evidence="4 5" key="1">
    <citation type="submission" date="2017-08" db="EMBL/GenBank/DDBJ databases">
        <title>Infants hospitalized years apart are colonized by the same room-sourced microbial strains.</title>
        <authorList>
            <person name="Brooks B."/>
            <person name="Olm M.R."/>
            <person name="Firek B.A."/>
            <person name="Baker R."/>
            <person name="Thomas B.C."/>
            <person name="Morowitz M.J."/>
            <person name="Banfield J.F."/>
        </authorList>
    </citation>
    <scope>NUCLEOTIDE SEQUENCE [LARGE SCALE GENOMIC DNA]</scope>
    <source>
        <strain evidence="4">S2_005_002_R2_34</strain>
    </source>
</reference>
<evidence type="ECO:0000259" key="3">
    <source>
        <dbReference type="Pfam" id="PF01370"/>
    </source>
</evidence>
<proteinExistence type="inferred from homology"/>
<dbReference type="Proteomes" id="UP000249185">
    <property type="component" value="Unassembled WGS sequence"/>
</dbReference>
<dbReference type="InterPro" id="IPR036291">
    <property type="entry name" value="NAD(P)-bd_dom_sf"/>
</dbReference>
<dbReference type="PANTHER" id="PTHR43000">
    <property type="entry name" value="DTDP-D-GLUCOSE 4,6-DEHYDRATASE-RELATED"/>
    <property type="match status" value="1"/>
</dbReference>
<evidence type="ECO:0000313" key="5">
    <source>
        <dbReference type="Proteomes" id="UP000249185"/>
    </source>
</evidence>
<sequence>MATFLVTGGSGMVAQHITETAQARGHRVRLADFAWPTGRLWARPDETATFDIRDRAAGREAMRDVEAVIHCAAVVGPARSRVDPLMTLDVNVTATAALLEEALAVGARFLNVSTATLYGDRPDLAPLSEDDRADPLTVYDGSKLMSEVYCATHRRTYGGSVASFRTGFVYGRGNQIGEYFLPRVLEGEAVEEAAGGDHPCDFTYVVDLAEALVTAATAPALPRDVYNVTGGVLRYRRELAGVVKHLVPRARIAQAPGIDPARHLRGACRLDRARADFGWQPRFTLESGMTDWLHRIAG</sequence>
<comment type="pathway">
    <text evidence="1">Bacterial outer membrane biogenesis; LPS O-antigen biosynthesis.</text>
</comment>
<protein>
    <recommendedName>
        <fullName evidence="3">NAD-dependent epimerase/dehydratase domain-containing protein</fullName>
    </recommendedName>
</protein>
<accession>A0A2W5N742</accession>
<dbReference type="Gene3D" id="3.40.50.720">
    <property type="entry name" value="NAD(P)-binding Rossmann-like Domain"/>
    <property type="match status" value="1"/>
</dbReference>
<dbReference type="InterPro" id="IPR001509">
    <property type="entry name" value="Epimerase_deHydtase"/>
</dbReference>